<name>A0A836IMB3_9TRYP</name>
<protein>
    <submittedName>
        <fullName evidence="1">Uncharacterized protein</fullName>
    </submittedName>
</protein>
<keyword evidence="2" id="KW-1185">Reference proteome</keyword>
<dbReference type="KEGG" id="phet:94288922"/>
<gene>
    <name evidence="1" type="ORF">JKF63_02821</name>
</gene>
<evidence type="ECO:0000313" key="1">
    <source>
        <dbReference type="EMBL" id="KAG5498535.1"/>
    </source>
</evidence>
<dbReference type="AlphaFoldDB" id="A0A836IMB3"/>
<evidence type="ECO:0000313" key="2">
    <source>
        <dbReference type="Proteomes" id="UP000674318"/>
    </source>
</evidence>
<dbReference type="OrthoDB" id="298589at2759"/>
<dbReference type="EMBL" id="JAFJZO010000030">
    <property type="protein sequence ID" value="KAG5498535.1"/>
    <property type="molecule type" value="Genomic_DNA"/>
</dbReference>
<proteinExistence type="predicted"/>
<organism evidence="1 2">
    <name type="scientific">Porcisia hertigi</name>
    <dbReference type="NCBI Taxonomy" id="2761500"/>
    <lineage>
        <taxon>Eukaryota</taxon>
        <taxon>Discoba</taxon>
        <taxon>Euglenozoa</taxon>
        <taxon>Kinetoplastea</taxon>
        <taxon>Metakinetoplastina</taxon>
        <taxon>Trypanosomatida</taxon>
        <taxon>Trypanosomatidae</taxon>
        <taxon>Leishmaniinae</taxon>
        <taxon>Porcisia</taxon>
    </lineage>
</organism>
<dbReference type="Proteomes" id="UP000674318">
    <property type="component" value="Unassembled WGS sequence"/>
</dbReference>
<dbReference type="GeneID" id="94288922"/>
<comment type="caution">
    <text evidence="1">The sequence shown here is derived from an EMBL/GenBank/DDBJ whole genome shotgun (WGS) entry which is preliminary data.</text>
</comment>
<reference evidence="1 2" key="1">
    <citation type="submission" date="2021-02" db="EMBL/GenBank/DDBJ databases">
        <title>Porcisia hertigi Genome sequencing and assembly.</title>
        <authorList>
            <person name="Almutairi H."/>
            <person name="Gatherer D."/>
        </authorList>
    </citation>
    <scope>NUCLEOTIDE SEQUENCE [LARGE SCALE GENOMIC DNA]</scope>
    <source>
        <strain evidence="1 2">C119</strain>
    </source>
</reference>
<dbReference type="RefSeq" id="XP_067755289.1">
    <property type="nucleotide sequence ID" value="XM_067898845.1"/>
</dbReference>
<accession>A0A836IMB3</accession>
<sequence length="596" mass="67212">MRPTLVPIPPDAPRCEDGFESASGIQVTYKKDWIRQHPVEGDGLCTHLYQYLHKNVKGREHSMSEVFLPDTVVFDHNFPRAWYVYDPKNSEIVKRPGSMLDARTMYDCFAESVKGCDIVAQFFHTTVNVEEEWRSLLTPHQRKSHAYRDQQLTYVEFFTADALHRFLFGQNRKPDGVLQKFVIPKGEGSSRYNFQLQVIWTPYITTVYRRTNRFRMTDHAVPLALRAATFDGAPHLSEETLVADETKRQVTHLCESIAEHFYTTEKKRLSRLIMYVKTDDQGHMQLLWSSCVRVAPDAMNPTLFRVPMPLNMRTEVLNDGGSTLMRLQKRCHRQRQLLALDVELFDLSRDFEFALKLNTVHKMQAKTLGVRDRGRCTRPKVRPMRMRGGNQVPLEQGNPLYPSFVALQVGSGGTPPAGIASFATDGDSCTQLGRGSSVSHEDSVHVEGRAVEPILDTVAQVQEEMVALAMDVWYATYSTTLAKDPSVMPTAHVELAAPLVGTLTQEELQGLVEVLGLLPADSCSVAATSSASVTGVPAGTLEAHYVVAPYMVTSGRRLDRPSAEVEVDVVNYLEEVFRCRGQEISHRFTEKFSHFL</sequence>